<accession>A0ABM8V7N1</accession>
<dbReference type="Pfam" id="PF08532">
    <property type="entry name" value="Glyco_hydro_42M"/>
    <property type="match status" value="1"/>
</dbReference>
<evidence type="ECO:0000259" key="11">
    <source>
        <dbReference type="Pfam" id="PF08533"/>
    </source>
</evidence>
<evidence type="ECO:0000313" key="12">
    <source>
        <dbReference type="EMBL" id="CAG5091648.1"/>
    </source>
</evidence>
<dbReference type="PANTHER" id="PTHR36447:SF2">
    <property type="entry name" value="BETA-GALACTOSIDASE YESZ"/>
    <property type="match status" value="1"/>
</dbReference>
<evidence type="ECO:0000256" key="1">
    <source>
        <dbReference type="ARBA" id="ARBA00001412"/>
    </source>
</evidence>
<evidence type="ECO:0000256" key="5">
    <source>
        <dbReference type="ARBA" id="ARBA00022801"/>
    </source>
</evidence>
<dbReference type="CDD" id="cd03143">
    <property type="entry name" value="A4_beta-galactosidase_middle_domain"/>
    <property type="match status" value="1"/>
</dbReference>
<keyword evidence="4" id="KW-0479">Metal-binding</keyword>
<comment type="similarity">
    <text evidence="2 8">Belongs to the glycosyl hydrolase 42 family.</text>
</comment>
<dbReference type="InterPro" id="IPR017853">
    <property type="entry name" value="GH"/>
</dbReference>
<evidence type="ECO:0000259" key="9">
    <source>
        <dbReference type="Pfam" id="PF02449"/>
    </source>
</evidence>
<dbReference type="SUPFAM" id="SSF51445">
    <property type="entry name" value="(Trans)glycosidases"/>
    <property type="match status" value="1"/>
</dbReference>
<comment type="catalytic activity">
    <reaction evidence="1 8">
        <text>Hydrolysis of terminal non-reducing beta-D-galactose residues in beta-D-galactosides.</text>
        <dbReference type="EC" id="3.2.1.23"/>
    </reaction>
</comment>
<evidence type="ECO:0000256" key="8">
    <source>
        <dbReference type="PIRNR" id="PIRNR001084"/>
    </source>
</evidence>
<organism evidence="12 13">
    <name type="scientific">Thermobacillus xylanilyticus</name>
    <dbReference type="NCBI Taxonomy" id="76633"/>
    <lineage>
        <taxon>Bacteria</taxon>
        <taxon>Bacillati</taxon>
        <taxon>Bacillota</taxon>
        <taxon>Bacilli</taxon>
        <taxon>Bacillales</taxon>
        <taxon>Paenibacillaceae</taxon>
        <taxon>Thermobacillus</taxon>
    </lineage>
</organism>
<feature type="domain" description="Beta-galactosidase trimerisation" evidence="10">
    <location>
        <begin position="387"/>
        <end position="586"/>
    </location>
</feature>
<evidence type="ECO:0000256" key="6">
    <source>
        <dbReference type="ARBA" id="ARBA00022833"/>
    </source>
</evidence>
<evidence type="ECO:0000259" key="10">
    <source>
        <dbReference type="Pfam" id="PF08532"/>
    </source>
</evidence>
<evidence type="ECO:0000313" key="13">
    <source>
        <dbReference type="Proteomes" id="UP000681526"/>
    </source>
</evidence>
<dbReference type="Proteomes" id="UP000681526">
    <property type="component" value="Unassembled WGS sequence"/>
</dbReference>
<keyword evidence="5 8" id="KW-0378">Hydrolase</keyword>
<feature type="domain" description="Glycoside hydrolase family 42 N-terminal" evidence="9">
    <location>
        <begin position="2"/>
        <end position="372"/>
    </location>
</feature>
<dbReference type="InterPro" id="IPR029062">
    <property type="entry name" value="Class_I_gatase-like"/>
</dbReference>
<dbReference type="Gene3D" id="3.20.20.80">
    <property type="entry name" value="Glycosidases"/>
    <property type="match status" value="1"/>
</dbReference>
<keyword evidence="7 8" id="KW-0326">Glycosidase</keyword>
<keyword evidence="6" id="KW-0862">Zinc</keyword>
<dbReference type="InterPro" id="IPR013738">
    <property type="entry name" value="Beta_galactosidase_Trimer"/>
</dbReference>
<dbReference type="EC" id="3.2.1.23" evidence="3 8"/>
<dbReference type="SUPFAM" id="SSF52317">
    <property type="entry name" value="Class I glutamine amidotransferase-like"/>
    <property type="match status" value="1"/>
</dbReference>
<keyword evidence="13" id="KW-1185">Reference proteome</keyword>
<evidence type="ECO:0000256" key="4">
    <source>
        <dbReference type="ARBA" id="ARBA00022723"/>
    </source>
</evidence>
<dbReference type="Gene3D" id="2.60.40.1180">
    <property type="entry name" value="Golgi alpha-mannosidase II"/>
    <property type="match status" value="1"/>
</dbReference>
<evidence type="ECO:0000256" key="3">
    <source>
        <dbReference type="ARBA" id="ARBA00012756"/>
    </source>
</evidence>
<dbReference type="Pfam" id="PF02449">
    <property type="entry name" value="Glyco_hydro_42"/>
    <property type="match status" value="1"/>
</dbReference>
<comment type="caution">
    <text evidence="12">The sequence shown here is derived from an EMBL/GenBank/DDBJ whole genome shotgun (WGS) entry which is preliminary data.</text>
</comment>
<name>A0ABM8V7N1_THEXY</name>
<dbReference type="InterPro" id="IPR003476">
    <property type="entry name" value="Glyco_hydro_42"/>
</dbReference>
<dbReference type="Gene3D" id="3.40.50.880">
    <property type="match status" value="1"/>
</dbReference>
<gene>
    <name evidence="12" type="primary">txxe 3439-bgaAGH42</name>
    <name evidence="12" type="ORF">TXXE_16025</name>
</gene>
<protein>
    <recommendedName>
        <fullName evidence="3 8">Beta-galactosidase</fullName>
        <shortName evidence="8">Beta-gal</shortName>
        <ecNumber evidence="3 8">3.2.1.23</ecNumber>
    </recommendedName>
</protein>
<dbReference type="GO" id="GO:0004565">
    <property type="term" value="F:beta-galactosidase activity"/>
    <property type="evidence" value="ECO:0007669"/>
    <property type="project" value="UniProtKB-EC"/>
</dbReference>
<evidence type="ECO:0000256" key="2">
    <source>
        <dbReference type="ARBA" id="ARBA00005940"/>
    </source>
</evidence>
<dbReference type="PIRSF" id="PIRSF001084">
    <property type="entry name" value="B-galactosidase"/>
    <property type="match status" value="1"/>
</dbReference>
<proteinExistence type="inferred from homology"/>
<feature type="domain" description="Beta-galactosidase C-terminal" evidence="11">
    <location>
        <begin position="595"/>
        <end position="651"/>
    </location>
</feature>
<dbReference type="Pfam" id="PF08533">
    <property type="entry name" value="Glyco_hydro_42C"/>
    <property type="match status" value="1"/>
</dbReference>
<dbReference type="PANTHER" id="PTHR36447">
    <property type="entry name" value="BETA-GALACTOSIDASE GANA"/>
    <property type="match status" value="1"/>
</dbReference>
<evidence type="ECO:0000256" key="7">
    <source>
        <dbReference type="ARBA" id="ARBA00023295"/>
    </source>
</evidence>
<sequence length="654" mass="75156">MDYYPEHWDRSMWEQDAKLMRETGVSLIRVAEFAWSRLEPKEGHYDFGWLDDAIGTFHRHGIQVVIGTPTCTPPNWLVKKCPDVLPRDAQLHPHYPGIRGHRCYNSPSMRHYSARIVEKLALHYKDHPAVIGWQIDNEFSLHECNCDQCNEKFRSWLKARYSSVEAVNAAWGTVVWSGEYSDWSEITTPLGGTRWKNPSFLLDYKRFETDSVVEFQQMQVDILKKHCPHHFVTHNIWSYPMSLDYYKLCKNLDFVSLDYYPSTSPEKDVTSGYSGALTLDLSRGIKRRNFWIMETLSGSPGCWMPVWRAPYPGFIRAVSWQSIARGADTIVHFRWRSAPSGAEQFWHGILDHSNVPGRRFEEYRGLCAEVRRLAPHLEGTQVKGEAVILHSHEQYNAFQAQYQSDGFNYFDNIKAVHRAFTKLGIMTDVLNEHEDLSGYKLIVVPSLFLLDPELAGKLEGYVRNGATLVILPRTGVKTRTNLCWIRPLPGPLAETAGVMVAEYDPIGKETNSIRWNGKTYSCNQWCDILTPQGAEPAAWYEKEFYAGQAAATVHALGSGKVWYIGTFPEEQFYLDFFKQAADELGLFYFPDLPEGVQISIRSKGGKRYLFILNFSRRQQTVRIGQSYRSLLRDGPVAPELDMNPYDVEILELSR</sequence>
<dbReference type="InterPro" id="IPR013780">
    <property type="entry name" value="Glyco_hydro_b"/>
</dbReference>
<reference evidence="12 13" key="1">
    <citation type="submission" date="2021-04" db="EMBL/GenBank/DDBJ databases">
        <authorList>
            <person name="Rakotoarivonina H."/>
        </authorList>
    </citation>
    <scope>NUCLEOTIDE SEQUENCE [LARGE SCALE GENOMIC DNA]</scope>
    <source>
        <strain evidence="12 13">XE</strain>
    </source>
</reference>
<dbReference type="EMBL" id="CAJRAY010000083">
    <property type="protein sequence ID" value="CAG5091648.1"/>
    <property type="molecule type" value="Genomic_DNA"/>
</dbReference>
<dbReference type="InterPro" id="IPR013739">
    <property type="entry name" value="Beta_galactosidase_C"/>
</dbReference>
<dbReference type="InterPro" id="IPR013529">
    <property type="entry name" value="Glyco_hydro_42_N"/>
</dbReference>